<dbReference type="OrthoDB" id="421226at2759"/>
<dbReference type="EMBL" id="OV170234">
    <property type="protein sequence ID" value="CAH0719460.1"/>
    <property type="molecule type" value="Genomic_DNA"/>
</dbReference>
<dbReference type="InterPro" id="IPR014710">
    <property type="entry name" value="RmlC-like_jellyroll"/>
</dbReference>
<dbReference type="Gene3D" id="1.10.287.630">
    <property type="entry name" value="Helix hairpin bin"/>
    <property type="match status" value="1"/>
</dbReference>
<name>A0A8J9YAQ0_9NEOP</name>
<keyword evidence="1" id="KW-0812">Transmembrane</keyword>
<dbReference type="SUPFAM" id="SSF51206">
    <property type="entry name" value="cAMP-binding domain-like"/>
    <property type="match status" value="3"/>
</dbReference>
<evidence type="ECO:0000256" key="1">
    <source>
        <dbReference type="SAM" id="Phobius"/>
    </source>
</evidence>
<feature type="transmembrane region" description="Helical" evidence="1">
    <location>
        <begin position="390"/>
        <end position="409"/>
    </location>
</feature>
<dbReference type="InterPro" id="IPR050818">
    <property type="entry name" value="KCNH_animal-type"/>
</dbReference>
<dbReference type="InterPro" id="IPR018490">
    <property type="entry name" value="cNMP-bd_dom_sf"/>
</dbReference>
<protein>
    <recommendedName>
        <fullName evidence="4">Cyclic nucleotide-binding domain-containing protein</fullName>
    </recommendedName>
</protein>
<dbReference type="SUPFAM" id="SSF81324">
    <property type="entry name" value="Voltage-gated potassium channels"/>
    <property type="match status" value="1"/>
</dbReference>
<feature type="transmembrane region" description="Helical" evidence="1">
    <location>
        <begin position="320"/>
        <end position="337"/>
    </location>
</feature>
<reference evidence="2" key="1">
    <citation type="submission" date="2021-12" db="EMBL/GenBank/DDBJ databases">
        <authorList>
            <person name="Martin H S."/>
        </authorList>
    </citation>
    <scope>NUCLEOTIDE SEQUENCE</scope>
</reference>
<dbReference type="Proteomes" id="UP000838878">
    <property type="component" value="Chromosome 14"/>
</dbReference>
<dbReference type="CDD" id="cd00038">
    <property type="entry name" value="CAP_ED"/>
    <property type="match status" value="1"/>
</dbReference>
<dbReference type="Gene3D" id="2.60.120.10">
    <property type="entry name" value="Jelly Rolls"/>
    <property type="match status" value="3"/>
</dbReference>
<feature type="transmembrane region" description="Helical" evidence="1">
    <location>
        <begin position="445"/>
        <end position="465"/>
    </location>
</feature>
<sequence>MAPWNIWWQYPSEKWLTSFFMIFGYVCMRYRFIGGLTWELVLENNRWSTFVEQINCLSGVVASMYGCTPGSPGFESRVRPSLVIASFCIYHHMINFLKFRGAPPLLVKQAMLYKQNLWKMKDGILTTSHLQKLPLPLQMELIFDINVEHFHDSLLLRDTEESFMRHISLYMRHELYLTGQHIWNQDVVKSGMICIKRGVVEMLSDEDDESPMIAFKEGTKDIINYDEKDSRLLRTRYRPMKLLKDYLAGVEEEDPTFIDDSHMYYKDKDNIRQRKFTTEYLELYQMSTNVTTVEEPKICLRATFPWILEPNTDFTNMFDIAHFIMVLYVCIMCPHLATDPFQSDWERVVNTIVTAGLILNIYIQITTAVIEKNVRKETVREIAEEKMATVGFYLDVLSVFPIYIFSNTLDPSDESIISQIALVCPILQVWHIWDYFDKWQRNFNSNAKVVVLFMLGAYLTCFYNAKICSIYVLSTQRKLKFKESMRELFYFLSVNHVSGKIKARVKKFFCVQWYYNSAVLNEEIFKDMSNNIEQEILSLEMIEKLLSCPLFQNCSRDFLQTVASNSKTIVLPDNEIVQHAAAVAEYIQVFYWVFEIFVGCGCTAATVTNTSNHWLSMVLQISGFLYFAHMFGYIASTGSAASHALLAHNEKLQDLSDFLYRENVDPMLTIKTLKHFEYVWKRTHGSDPQKICRGLNSALMEDTLVFMYERALREVPLFGKVERSFIRVITQHLHEMYFLKGDTVVQCKDIQTNVCIIYRGKVDVLSSYNEMITCMGPGGMFGNFSGQSISSSEVAIYASRNLDLLVLPSQTFFNLVKYYPKIQEPLNKAFKVSKDYILPISMDNIEDDSSDSDLDLLSQDSAFDSRSGSTRYDMAG</sequence>
<dbReference type="PANTHER" id="PTHR10217">
    <property type="entry name" value="VOLTAGE AND LIGAND GATED POTASSIUM CHANNEL"/>
    <property type="match status" value="1"/>
</dbReference>
<dbReference type="PANTHER" id="PTHR10217:SF548">
    <property type="entry name" value="GH12235P"/>
    <property type="match status" value="1"/>
</dbReference>
<accession>A0A8J9YAQ0</accession>
<keyword evidence="1" id="KW-1133">Transmembrane helix</keyword>
<keyword evidence="1" id="KW-0472">Membrane</keyword>
<dbReference type="GO" id="GO:0005249">
    <property type="term" value="F:voltage-gated potassium channel activity"/>
    <property type="evidence" value="ECO:0007669"/>
    <property type="project" value="TreeGrafter"/>
</dbReference>
<feature type="transmembrane region" description="Helical" evidence="1">
    <location>
        <begin position="349"/>
        <end position="370"/>
    </location>
</feature>
<evidence type="ECO:0008006" key="4">
    <source>
        <dbReference type="Google" id="ProtNLM"/>
    </source>
</evidence>
<evidence type="ECO:0000313" key="2">
    <source>
        <dbReference type="EMBL" id="CAH0719460.1"/>
    </source>
</evidence>
<dbReference type="InterPro" id="IPR000595">
    <property type="entry name" value="cNMP-bd_dom"/>
</dbReference>
<evidence type="ECO:0000313" key="3">
    <source>
        <dbReference type="Proteomes" id="UP000838878"/>
    </source>
</evidence>
<organism evidence="2 3">
    <name type="scientific">Brenthis ino</name>
    <name type="common">lesser marbled fritillary</name>
    <dbReference type="NCBI Taxonomy" id="405034"/>
    <lineage>
        <taxon>Eukaryota</taxon>
        <taxon>Metazoa</taxon>
        <taxon>Ecdysozoa</taxon>
        <taxon>Arthropoda</taxon>
        <taxon>Hexapoda</taxon>
        <taxon>Insecta</taxon>
        <taxon>Pterygota</taxon>
        <taxon>Neoptera</taxon>
        <taxon>Endopterygota</taxon>
        <taxon>Lepidoptera</taxon>
        <taxon>Glossata</taxon>
        <taxon>Ditrysia</taxon>
        <taxon>Papilionoidea</taxon>
        <taxon>Nymphalidae</taxon>
        <taxon>Heliconiinae</taxon>
        <taxon>Argynnini</taxon>
        <taxon>Brenthis</taxon>
    </lineage>
</organism>
<feature type="non-terminal residue" evidence="2">
    <location>
        <position position="876"/>
    </location>
</feature>
<feature type="transmembrane region" description="Helical" evidence="1">
    <location>
        <begin position="15"/>
        <end position="32"/>
    </location>
</feature>
<keyword evidence="3" id="KW-1185">Reference proteome</keyword>
<dbReference type="GO" id="GO:0005886">
    <property type="term" value="C:plasma membrane"/>
    <property type="evidence" value="ECO:0007669"/>
    <property type="project" value="TreeGrafter"/>
</dbReference>
<proteinExistence type="predicted"/>
<gene>
    <name evidence="2" type="ORF">BINO364_LOCUS5800</name>
</gene>
<dbReference type="GO" id="GO:0042391">
    <property type="term" value="P:regulation of membrane potential"/>
    <property type="evidence" value="ECO:0007669"/>
    <property type="project" value="TreeGrafter"/>
</dbReference>
<dbReference type="AlphaFoldDB" id="A0A8J9YAQ0"/>